<evidence type="ECO:0000313" key="4">
    <source>
        <dbReference type="Proteomes" id="UP001501353"/>
    </source>
</evidence>
<reference evidence="4" key="1">
    <citation type="journal article" date="2019" name="Int. J. Syst. Evol. Microbiol.">
        <title>The Global Catalogue of Microorganisms (GCM) 10K type strain sequencing project: providing services to taxonomists for standard genome sequencing and annotation.</title>
        <authorList>
            <consortium name="The Broad Institute Genomics Platform"/>
            <consortium name="The Broad Institute Genome Sequencing Center for Infectious Disease"/>
            <person name="Wu L."/>
            <person name="Ma J."/>
        </authorList>
    </citation>
    <scope>NUCLEOTIDE SEQUENCE [LARGE SCALE GENOMIC DNA]</scope>
    <source>
        <strain evidence="4">JCM 16673</strain>
    </source>
</reference>
<accession>A0ABP7TAY3</accession>
<sequence>MQTSFFIAAAALYAICAFLPSRQHLAISIGTALGWTLHGLALWGDVVAPDSLRLGFAVMLSAALWISVGFYWLDNRNRALDSLRVLVLPVAACAVLLPIAFPGSAITLEGKTVLFPWHVAVAMLAYSTLTIAAFHAVLMALQESHLHALRGMINERKGGWFSIAIARLPALLTMEKILFRMIGLGFTLLTLTVVSGLVFSEQLFGKALTWDHKTIFTLLSWLLFGVLLAGRHWRGWRGKTALTFTLTGFVTLLLAYVGSRFVLEVVLHRGLA</sequence>
<feature type="transmembrane region" description="Helical" evidence="1">
    <location>
        <begin position="52"/>
        <end position="73"/>
    </location>
</feature>
<feature type="transmembrane region" description="Helical" evidence="1">
    <location>
        <begin position="117"/>
        <end position="141"/>
    </location>
</feature>
<dbReference type="PANTHER" id="PTHR38034">
    <property type="entry name" value="INNER MEMBRANE PROTEIN YPJD"/>
    <property type="match status" value="1"/>
</dbReference>
<name>A0ABP7TAY3_9BURK</name>
<evidence type="ECO:0000313" key="3">
    <source>
        <dbReference type="EMBL" id="GAA4023613.1"/>
    </source>
</evidence>
<proteinExistence type="predicted"/>
<dbReference type="EMBL" id="BAAAZE010000008">
    <property type="protein sequence ID" value="GAA4023613.1"/>
    <property type="molecule type" value="Genomic_DNA"/>
</dbReference>
<dbReference type="Proteomes" id="UP001501353">
    <property type="component" value="Unassembled WGS sequence"/>
</dbReference>
<feature type="transmembrane region" description="Helical" evidence="1">
    <location>
        <begin position="241"/>
        <end position="263"/>
    </location>
</feature>
<feature type="transmembrane region" description="Helical" evidence="1">
    <location>
        <begin position="85"/>
        <end position="105"/>
    </location>
</feature>
<feature type="domain" description="Cytochrome c assembly protein" evidence="2">
    <location>
        <begin position="60"/>
        <end position="265"/>
    </location>
</feature>
<dbReference type="RefSeq" id="WP_344763287.1">
    <property type="nucleotide sequence ID" value="NZ_BAAAZE010000008.1"/>
</dbReference>
<feature type="transmembrane region" description="Helical" evidence="1">
    <location>
        <begin position="177"/>
        <end position="200"/>
    </location>
</feature>
<keyword evidence="4" id="KW-1185">Reference proteome</keyword>
<feature type="transmembrane region" description="Helical" evidence="1">
    <location>
        <begin position="212"/>
        <end position="229"/>
    </location>
</feature>
<comment type="caution">
    <text evidence="3">The sequence shown here is derived from an EMBL/GenBank/DDBJ whole genome shotgun (WGS) entry which is preliminary data.</text>
</comment>
<dbReference type="InterPro" id="IPR052372">
    <property type="entry name" value="YpjD/HemX"/>
</dbReference>
<gene>
    <name evidence="3" type="primary">ccsA</name>
    <name evidence="3" type="ORF">GCM10022212_21340</name>
</gene>
<keyword evidence="1" id="KW-0472">Membrane</keyword>
<dbReference type="InterPro" id="IPR002541">
    <property type="entry name" value="Cyt_c_assembly"/>
</dbReference>
<evidence type="ECO:0000256" key="1">
    <source>
        <dbReference type="SAM" id="Phobius"/>
    </source>
</evidence>
<organism evidence="3 4">
    <name type="scientific">Actimicrobium antarcticum</name>
    <dbReference type="NCBI Taxonomy" id="1051899"/>
    <lineage>
        <taxon>Bacteria</taxon>
        <taxon>Pseudomonadati</taxon>
        <taxon>Pseudomonadota</taxon>
        <taxon>Betaproteobacteria</taxon>
        <taxon>Burkholderiales</taxon>
        <taxon>Oxalobacteraceae</taxon>
        <taxon>Actimicrobium</taxon>
    </lineage>
</organism>
<evidence type="ECO:0000259" key="2">
    <source>
        <dbReference type="Pfam" id="PF01578"/>
    </source>
</evidence>
<keyword evidence="1" id="KW-0812">Transmembrane</keyword>
<dbReference type="Pfam" id="PF01578">
    <property type="entry name" value="Cytochrom_C_asm"/>
    <property type="match status" value="1"/>
</dbReference>
<protein>
    <submittedName>
        <fullName evidence="3">Cytochrome c biogenesis protein CcsA</fullName>
    </submittedName>
</protein>
<dbReference type="PANTHER" id="PTHR38034:SF1">
    <property type="entry name" value="INNER MEMBRANE PROTEIN YPJD"/>
    <property type="match status" value="1"/>
</dbReference>
<keyword evidence="1" id="KW-1133">Transmembrane helix</keyword>